<dbReference type="AlphaFoldDB" id="A0A381Z4B2"/>
<dbReference type="SUPFAM" id="SSF101478">
    <property type="entry name" value="ADP-ribosylglycohydrolase"/>
    <property type="match status" value="1"/>
</dbReference>
<dbReference type="InterPro" id="IPR036705">
    <property type="entry name" value="Ribosyl_crysJ1_sf"/>
</dbReference>
<reference evidence="4" key="1">
    <citation type="submission" date="2018-05" db="EMBL/GenBank/DDBJ databases">
        <authorList>
            <person name="Lanie J.A."/>
            <person name="Ng W.-L."/>
            <person name="Kazmierczak K.M."/>
            <person name="Andrzejewski T.M."/>
            <person name="Davidsen T.M."/>
            <person name="Wayne K.J."/>
            <person name="Tettelin H."/>
            <person name="Glass J.I."/>
            <person name="Rusch D."/>
            <person name="Podicherti R."/>
            <person name="Tsui H.-C.T."/>
            <person name="Winkler M.E."/>
        </authorList>
    </citation>
    <scope>NUCLEOTIDE SEQUENCE</scope>
</reference>
<comment type="similarity">
    <text evidence="1">Belongs to the ADP-ribosylglycohydrolase family.</text>
</comment>
<evidence type="ECO:0000313" key="4">
    <source>
        <dbReference type="EMBL" id="SVA83964.1"/>
    </source>
</evidence>
<gene>
    <name evidence="4" type="ORF">METZ01_LOCUS136818</name>
</gene>
<feature type="region of interest" description="Disordered" evidence="3">
    <location>
        <begin position="414"/>
        <end position="436"/>
    </location>
</feature>
<dbReference type="InterPro" id="IPR050792">
    <property type="entry name" value="ADP-ribosylglycohydrolase"/>
</dbReference>
<feature type="compositionally biased region" description="Basic residues" evidence="3">
    <location>
        <begin position="421"/>
        <end position="430"/>
    </location>
</feature>
<keyword evidence="2" id="KW-0378">Hydrolase</keyword>
<dbReference type="Gene3D" id="1.10.4080.10">
    <property type="entry name" value="ADP-ribosylation/Crystallin J1"/>
    <property type="match status" value="1"/>
</dbReference>
<protein>
    <recommendedName>
        <fullName evidence="5">ADP-ribosylglycohydrolase</fullName>
    </recommendedName>
</protein>
<organism evidence="4">
    <name type="scientific">marine metagenome</name>
    <dbReference type="NCBI Taxonomy" id="408172"/>
    <lineage>
        <taxon>unclassified sequences</taxon>
        <taxon>metagenomes</taxon>
        <taxon>ecological metagenomes</taxon>
    </lineage>
</organism>
<dbReference type="PANTHER" id="PTHR16222:SF24">
    <property type="entry name" value="ADP-RIBOSYLHYDROLASE ARH3"/>
    <property type="match status" value="1"/>
</dbReference>
<proteinExistence type="inferred from homology"/>
<sequence length="436" mass="49368">MDSNPEEVMGCFLGMAVGDAMGRAVKGLKPEAIRQIFGTIEDYKDVRNIIGKGTKNYRMQGLYGAPTQCALAACDGILKNKKKFIEETAHNFKNLSNGGPENYFGAFRSSESYLWKAVDLLDDRLLAEPTPLSPATGLFTSLSVPLALFYKNWSKTLASQCFQLAMVFSSHPLEIVGSVLNGFLVTRFLSMEGSELVQKRKEILQEAVEVCVQAEMEYQSSFNVFENEWIIKPKNAFSHTLQGLIVQIEKPEKEVLQWIVENANGYSNREIRYASQGFVLNLILLALYWILNRENDFSFASILRQGRETDKLGALVGAWTGALQGAQAIPENLKTGLVNGREIRLRGDALFHRRMNKDAKVLVDMEIGLTNKEAEEAKRCLPKETRKVLKSIKIDFSEDEEDIVPSKEDRAQWRKFQKEKTKAKRDRRKNLPNDFF</sequence>
<dbReference type="InterPro" id="IPR005502">
    <property type="entry name" value="Ribosyl_crysJ1"/>
</dbReference>
<evidence type="ECO:0000256" key="2">
    <source>
        <dbReference type="ARBA" id="ARBA00022801"/>
    </source>
</evidence>
<evidence type="ECO:0008006" key="5">
    <source>
        <dbReference type="Google" id="ProtNLM"/>
    </source>
</evidence>
<evidence type="ECO:0000256" key="1">
    <source>
        <dbReference type="ARBA" id="ARBA00010702"/>
    </source>
</evidence>
<accession>A0A381Z4B2</accession>
<dbReference type="EMBL" id="UINC01019861">
    <property type="protein sequence ID" value="SVA83964.1"/>
    <property type="molecule type" value="Genomic_DNA"/>
</dbReference>
<dbReference type="PANTHER" id="PTHR16222">
    <property type="entry name" value="ADP-RIBOSYLGLYCOHYDROLASE"/>
    <property type="match status" value="1"/>
</dbReference>
<name>A0A381Z4B2_9ZZZZ</name>
<dbReference type="Pfam" id="PF03747">
    <property type="entry name" value="ADP_ribosyl_GH"/>
    <property type="match status" value="1"/>
</dbReference>
<evidence type="ECO:0000256" key="3">
    <source>
        <dbReference type="SAM" id="MobiDB-lite"/>
    </source>
</evidence>
<dbReference type="GO" id="GO:0016787">
    <property type="term" value="F:hydrolase activity"/>
    <property type="evidence" value="ECO:0007669"/>
    <property type="project" value="UniProtKB-KW"/>
</dbReference>